<evidence type="ECO:0000256" key="1">
    <source>
        <dbReference type="ARBA" id="ARBA00004370"/>
    </source>
</evidence>
<dbReference type="InterPro" id="IPR008797">
    <property type="entry name" value="PSII_PsbQ"/>
</dbReference>
<proteinExistence type="predicted"/>
<sequence>MLRKRSILSLLMALVAIVLVSCGGGNENTAPPTYSSEQVEQIQQALPPVKQARQRLTQLEPLLQKEKWSDAYSLLHGPLGGLRREMSYVTRNLLPTDQEKAREYAKALFEDIEKIDAAVEAEVASRALQSYDRALNDFDQYLSLIPEPKPEENS</sequence>
<dbReference type="EMBL" id="CP042326">
    <property type="protein sequence ID" value="QDZ38898.1"/>
    <property type="molecule type" value="Genomic_DNA"/>
</dbReference>
<evidence type="ECO:0000313" key="6">
    <source>
        <dbReference type="Proteomes" id="UP000318453"/>
    </source>
</evidence>
<dbReference type="GO" id="GO:0019898">
    <property type="term" value="C:extrinsic component of membrane"/>
    <property type="evidence" value="ECO:0007669"/>
    <property type="project" value="InterPro"/>
</dbReference>
<dbReference type="KEGG" id="enn:FRE64_02445"/>
<organism evidence="5 6">
    <name type="scientific">Euhalothece natronophila Z-M001</name>
    <dbReference type="NCBI Taxonomy" id="522448"/>
    <lineage>
        <taxon>Bacteria</taxon>
        <taxon>Bacillati</taxon>
        <taxon>Cyanobacteriota</taxon>
        <taxon>Cyanophyceae</taxon>
        <taxon>Oscillatoriophycideae</taxon>
        <taxon>Chroococcales</taxon>
        <taxon>Halothecacae</taxon>
        <taxon>Halothece cluster</taxon>
        <taxon>Euhalothece</taxon>
    </lineage>
</organism>
<dbReference type="GO" id="GO:0015979">
    <property type="term" value="P:photosynthesis"/>
    <property type="evidence" value="ECO:0007669"/>
    <property type="project" value="InterPro"/>
</dbReference>
<keyword evidence="4" id="KW-0732">Signal</keyword>
<dbReference type="PROSITE" id="PS51257">
    <property type="entry name" value="PROKAR_LIPOPROTEIN"/>
    <property type="match status" value="1"/>
</dbReference>
<gene>
    <name evidence="5" type="primary">psbQ</name>
    <name evidence="5" type="ORF">FRE64_02445</name>
</gene>
<accession>A0A5B8NIW3</accession>
<protein>
    <submittedName>
        <fullName evidence="5">Photosystem II protein PsbQ</fullName>
    </submittedName>
</protein>
<dbReference type="NCBIfam" id="TIGR03042">
    <property type="entry name" value="PS_II_psbQ_bact"/>
    <property type="match status" value="1"/>
</dbReference>
<dbReference type="OrthoDB" id="425184at2"/>
<keyword evidence="3" id="KW-0472">Membrane</keyword>
<reference evidence="5" key="1">
    <citation type="submission" date="2019-08" db="EMBL/GenBank/DDBJ databases">
        <title>Carotenoids and Carotenoid Binding Proteins in the Halophilic Cyanobacterium Euhalothece sp. ZM00.</title>
        <authorList>
            <person name="Cho S.M."/>
            <person name="Song J.Y."/>
            <person name="Park Y.-I."/>
        </authorList>
    </citation>
    <scope>NUCLEOTIDE SEQUENCE [LARGE SCALE GENOMIC DNA]</scope>
    <source>
        <strain evidence="5">Z-M001</strain>
    </source>
</reference>
<dbReference type="Gene3D" id="1.20.120.290">
    <property type="entry name" value="Oxygen-evolving enhancer protein 3 (PsbQ), four-helix up-down bundle"/>
    <property type="match status" value="1"/>
</dbReference>
<evidence type="ECO:0000256" key="3">
    <source>
        <dbReference type="ARBA" id="ARBA00023136"/>
    </source>
</evidence>
<evidence type="ECO:0000313" key="5">
    <source>
        <dbReference type="EMBL" id="QDZ38898.1"/>
    </source>
</evidence>
<keyword evidence="6" id="KW-1185">Reference proteome</keyword>
<name>A0A5B8NIW3_9CHRO</name>
<comment type="subcellular location">
    <subcellularLocation>
        <location evidence="1">Membrane</location>
    </subcellularLocation>
</comment>
<dbReference type="RefSeq" id="WP_146294509.1">
    <property type="nucleotide sequence ID" value="NZ_CP042326.1"/>
</dbReference>
<evidence type="ECO:0000256" key="2">
    <source>
        <dbReference type="ARBA" id="ARBA00023078"/>
    </source>
</evidence>
<dbReference type="InterPro" id="IPR017487">
    <property type="entry name" value="PSII_PsbQ_cyanobac"/>
</dbReference>
<dbReference type="AlphaFoldDB" id="A0A5B8NIW3"/>
<keyword evidence="2" id="KW-0793">Thylakoid</keyword>
<feature type="signal peptide" evidence="4">
    <location>
        <begin position="1"/>
        <end position="23"/>
    </location>
</feature>
<evidence type="ECO:0000256" key="4">
    <source>
        <dbReference type="SAM" id="SignalP"/>
    </source>
</evidence>
<dbReference type="SUPFAM" id="SSF101112">
    <property type="entry name" value="Oxygen-evolving enhancer protein 3"/>
    <property type="match status" value="1"/>
</dbReference>
<dbReference type="GO" id="GO:0009654">
    <property type="term" value="C:photosystem II oxygen evolving complex"/>
    <property type="evidence" value="ECO:0007669"/>
    <property type="project" value="InterPro"/>
</dbReference>
<dbReference type="Pfam" id="PF05757">
    <property type="entry name" value="PsbQ"/>
    <property type="match status" value="1"/>
</dbReference>
<feature type="chain" id="PRO_5022823715" evidence="4">
    <location>
        <begin position="24"/>
        <end position="154"/>
    </location>
</feature>
<dbReference type="InterPro" id="IPR023222">
    <property type="entry name" value="PsbQ-like_dom_sf"/>
</dbReference>
<dbReference type="Proteomes" id="UP000318453">
    <property type="component" value="Chromosome"/>
</dbReference>
<dbReference type="GO" id="GO:0005509">
    <property type="term" value="F:calcium ion binding"/>
    <property type="evidence" value="ECO:0007669"/>
    <property type="project" value="InterPro"/>
</dbReference>